<dbReference type="InterPro" id="IPR036390">
    <property type="entry name" value="WH_DNA-bd_sf"/>
</dbReference>
<dbReference type="GO" id="GO:0003677">
    <property type="term" value="F:DNA binding"/>
    <property type="evidence" value="ECO:0007669"/>
    <property type="project" value="UniProtKB-KW"/>
</dbReference>
<dbReference type="SUPFAM" id="SSF48008">
    <property type="entry name" value="GntR ligand-binding domain-like"/>
    <property type="match status" value="1"/>
</dbReference>
<gene>
    <name evidence="5" type="ORF">IZ6_03860</name>
</gene>
<dbReference type="SUPFAM" id="SSF46785">
    <property type="entry name" value="Winged helix' DNA-binding domain"/>
    <property type="match status" value="1"/>
</dbReference>
<protein>
    <recommendedName>
        <fullName evidence="4">HTH gntR-type domain-containing protein</fullName>
    </recommendedName>
</protein>
<dbReference type="InterPro" id="IPR000524">
    <property type="entry name" value="Tscrpt_reg_HTH_GntR"/>
</dbReference>
<dbReference type="EMBL" id="AP023361">
    <property type="protein sequence ID" value="BCJ89651.1"/>
    <property type="molecule type" value="Genomic_DNA"/>
</dbReference>
<evidence type="ECO:0000259" key="4">
    <source>
        <dbReference type="PROSITE" id="PS50949"/>
    </source>
</evidence>
<keyword evidence="6" id="KW-1185">Reference proteome</keyword>
<evidence type="ECO:0000313" key="6">
    <source>
        <dbReference type="Proteomes" id="UP000515317"/>
    </source>
</evidence>
<dbReference type="InterPro" id="IPR011711">
    <property type="entry name" value="GntR_C"/>
</dbReference>
<evidence type="ECO:0000256" key="3">
    <source>
        <dbReference type="ARBA" id="ARBA00023163"/>
    </source>
</evidence>
<proteinExistence type="predicted"/>
<dbReference type="Pfam" id="PF07729">
    <property type="entry name" value="FCD"/>
    <property type="match status" value="1"/>
</dbReference>
<sequence>MEDRDLPRAQLVYATLKDMIRDGAVRPGQRMREIEIAEAQGVSRTPVREAMHRLVSEGLLEASAARGIAVTELSKQQVLELYALREFLEGASARFAAQHASLPEMRALHELIDYINTIPEEDHTQHAQLNKRFHAQIAEAAHNTYLSRALSQLSDSLMLVPGTTFQAKGRVGDVRREHLAILAAIDARDAEGAETAARDHIRKAGEVRLQMLFGQR</sequence>
<keyword evidence="1" id="KW-0805">Transcription regulation</keyword>
<evidence type="ECO:0000256" key="1">
    <source>
        <dbReference type="ARBA" id="ARBA00023015"/>
    </source>
</evidence>
<dbReference type="Gene3D" id="1.20.120.530">
    <property type="entry name" value="GntR ligand-binding domain-like"/>
    <property type="match status" value="1"/>
</dbReference>
<name>A0A6S6QRI4_9HYPH</name>
<dbReference type="PRINTS" id="PR00035">
    <property type="entry name" value="HTHGNTR"/>
</dbReference>
<feature type="domain" description="HTH gntR-type" evidence="4">
    <location>
        <begin position="6"/>
        <end position="73"/>
    </location>
</feature>
<dbReference type="Pfam" id="PF00392">
    <property type="entry name" value="GntR"/>
    <property type="match status" value="1"/>
</dbReference>
<accession>A0A6S6QRI4</accession>
<dbReference type="PANTHER" id="PTHR43537">
    <property type="entry name" value="TRANSCRIPTIONAL REGULATOR, GNTR FAMILY"/>
    <property type="match status" value="1"/>
</dbReference>
<dbReference type="Proteomes" id="UP000515317">
    <property type="component" value="Chromosome"/>
</dbReference>
<dbReference type="InterPro" id="IPR036388">
    <property type="entry name" value="WH-like_DNA-bd_sf"/>
</dbReference>
<reference evidence="5 6" key="1">
    <citation type="submission" date="2020-08" db="EMBL/GenBank/DDBJ databases">
        <title>Genome sequence of Rhizobiales bacterium strain IZ6.</title>
        <authorList>
            <person name="Nakai R."/>
            <person name="Naganuma T."/>
        </authorList>
    </citation>
    <scope>NUCLEOTIDE SEQUENCE [LARGE SCALE GENOMIC DNA]</scope>
    <source>
        <strain evidence="5 6">IZ6</strain>
    </source>
</reference>
<dbReference type="PROSITE" id="PS50949">
    <property type="entry name" value="HTH_GNTR"/>
    <property type="match status" value="1"/>
</dbReference>
<dbReference type="SMART" id="SM00345">
    <property type="entry name" value="HTH_GNTR"/>
    <property type="match status" value="1"/>
</dbReference>
<dbReference type="AlphaFoldDB" id="A0A6S6QRI4"/>
<dbReference type="GO" id="GO:0003700">
    <property type="term" value="F:DNA-binding transcription factor activity"/>
    <property type="evidence" value="ECO:0007669"/>
    <property type="project" value="InterPro"/>
</dbReference>
<dbReference type="SMART" id="SM00895">
    <property type="entry name" value="FCD"/>
    <property type="match status" value="1"/>
</dbReference>
<evidence type="ECO:0000256" key="2">
    <source>
        <dbReference type="ARBA" id="ARBA00023125"/>
    </source>
</evidence>
<dbReference type="PANTHER" id="PTHR43537:SF49">
    <property type="entry name" value="TRANSCRIPTIONAL REGULATORY PROTEIN"/>
    <property type="match status" value="1"/>
</dbReference>
<dbReference type="RefSeq" id="WP_222876348.1">
    <property type="nucleotide sequence ID" value="NZ_AP023361.1"/>
</dbReference>
<evidence type="ECO:0000313" key="5">
    <source>
        <dbReference type="EMBL" id="BCJ89651.1"/>
    </source>
</evidence>
<keyword evidence="3" id="KW-0804">Transcription</keyword>
<organism evidence="5 6">
    <name type="scientific">Terrihabitans soli</name>
    <dbReference type="NCBI Taxonomy" id="708113"/>
    <lineage>
        <taxon>Bacteria</taxon>
        <taxon>Pseudomonadati</taxon>
        <taxon>Pseudomonadota</taxon>
        <taxon>Alphaproteobacteria</taxon>
        <taxon>Hyphomicrobiales</taxon>
        <taxon>Terrihabitans</taxon>
    </lineage>
</organism>
<dbReference type="CDD" id="cd07377">
    <property type="entry name" value="WHTH_GntR"/>
    <property type="match status" value="1"/>
</dbReference>
<dbReference type="KEGG" id="tso:IZ6_03860"/>
<dbReference type="InterPro" id="IPR008920">
    <property type="entry name" value="TF_FadR/GntR_C"/>
</dbReference>
<keyword evidence="2" id="KW-0238">DNA-binding</keyword>
<dbReference type="Gene3D" id="1.10.10.10">
    <property type="entry name" value="Winged helix-like DNA-binding domain superfamily/Winged helix DNA-binding domain"/>
    <property type="match status" value="1"/>
</dbReference>